<evidence type="ECO:0000313" key="1">
    <source>
        <dbReference type="EMBL" id="KAJ1951025.1"/>
    </source>
</evidence>
<keyword evidence="2" id="KW-1185">Reference proteome</keyword>
<protein>
    <submittedName>
        <fullName evidence="1">Uncharacterized protein</fullName>
    </submittedName>
</protein>
<dbReference type="EMBL" id="JANBPW010000073">
    <property type="protein sequence ID" value="KAJ1951025.1"/>
    <property type="molecule type" value="Genomic_DNA"/>
</dbReference>
<sequence>MDANMETQIYTNTWEPTPYTDINELCRNSLHPTSDSSNYANIMYFAYTKPHLFYLLPDWVFSVLLLECYVECDIPGCTCDKKHIRDWMTNLPLLKKYDKLGLVTEFRVVVYNECRSPMRFDRVMKEISDELPEAMPNVRSIKLLGLGVFSAEIFNYPELNTTDAELAAKTITKLFPNVIDLRYHLFRTWAPSPNFRRLGIEVFPLYEYLLDVYVSRLLHVQILMPFPMDVTKLCEFLTSISINIQYARPREDLPRIPTQFLRVVEMFQIDDVIPWWLFETVRNELNFESLEDLRLEFIHEAENTVDDLGCDVPVRFPKLNKFNVTNSSYVYTDIYGYFRDRDLECLTIRDIPTNFKKIKEHTLERVKLLTIAHPQGTLPTDRFPVEGVEHLYNLPSNAEEAILVQIDYPMPKMIAWDNLRKLRMSASIADKHGLANLLAQLPLLEMLFIDCLSMSQDDAATTRFPDQTTMFRKLGQVMDPDDNSSISETLEHVELMVRGNFDLNGFCELLSRLPYVKYVKINHNMMFHVMYKLEHMFGVKRQILFESFPM</sequence>
<dbReference type="Proteomes" id="UP001150603">
    <property type="component" value="Unassembled WGS sequence"/>
</dbReference>
<gene>
    <name evidence="1" type="ORF">FBU59_000395</name>
</gene>
<comment type="caution">
    <text evidence="1">The sequence shown here is derived from an EMBL/GenBank/DDBJ whole genome shotgun (WGS) entry which is preliminary data.</text>
</comment>
<evidence type="ECO:0000313" key="2">
    <source>
        <dbReference type="Proteomes" id="UP001150603"/>
    </source>
</evidence>
<reference evidence="1" key="1">
    <citation type="submission" date="2022-07" db="EMBL/GenBank/DDBJ databases">
        <title>Phylogenomic reconstructions and comparative analyses of Kickxellomycotina fungi.</title>
        <authorList>
            <person name="Reynolds N.K."/>
            <person name="Stajich J.E."/>
            <person name="Barry K."/>
            <person name="Grigoriev I.V."/>
            <person name="Crous P."/>
            <person name="Smith M.E."/>
        </authorList>
    </citation>
    <scope>NUCLEOTIDE SEQUENCE</scope>
    <source>
        <strain evidence="1">NRRL 5244</strain>
    </source>
</reference>
<proteinExistence type="predicted"/>
<name>A0ACC1JGX7_9FUNG</name>
<organism evidence="1 2">
    <name type="scientific">Linderina macrospora</name>
    <dbReference type="NCBI Taxonomy" id="4868"/>
    <lineage>
        <taxon>Eukaryota</taxon>
        <taxon>Fungi</taxon>
        <taxon>Fungi incertae sedis</taxon>
        <taxon>Zoopagomycota</taxon>
        <taxon>Kickxellomycotina</taxon>
        <taxon>Kickxellomycetes</taxon>
        <taxon>Kickxellales</taxon>
        <taxon>Kickxellaceae</taxon>
        <taxon>Linderina</taxon>
    </lineage>
</organism>
<accession>A0ACC1JGX7</accession>